<gene>
    <name evidence="3" type="ORF">SINC0208_LOCUS6739</name>
</gene>
<evidence type="ECO:0000256" key="1">
    <source>
        <dbReference type="ARBA" id="ARBA00022980"/>
    </source>
</evidence>
<dbReference type="EMBL" id="HBIH01016432">
    <property type="protein sequence ID" value="CAE0326113.1"/>
    <property type="molecule type" value="Transcribed_RNA"/>
</dbReference>
<sequence>MEMARDNEIHFVEGYQSPTGPIKYMTQAAKDKVHAEIDERMQEMEDTGLTRYEILFEKQRGMPLADDPVFQYVKNQRVAREMIVRPGEEFTADRVIELALRQDFGPDPSITMSQRNWQLDDKEDGEQPNWEYKKKYRDNTPILKPEAYYAGHNQVQRRKELFEFDTEKPATFINRPLSRDQLRKKVKRRLTKSEIDYRDTAMMTKFLNDAGKLYNRYQTRLDTNVQRKIAKTVKKMRHQFILPWVGMIKPTDKIPLGSMLEDLEEMHKKTIDPVTGKLFLKHSLQDELKAKLEKERIRLEKRFGHIETNTQFEPIKQQADEELNFIREMSIDSGKVMPNQMIRNWNIAQSHILFNEAQNEEEDPEARLFKDPTELDLSRAETAYKTITQKLSSTRHLNSDNLFGDLLSEKAFELEKLLHPQEKSLQEDLLDYARSSSEGAR</sequence>
<dbReference type="SUPFAM" id="SSF46911">
    <property type="entry name" value="Ribosomal protein S18"/>
    <property type="match status" value="1"/>
</dbReference>
<protein>
    <submittedName>
        <fullName evidence="3">Uncharacterized protein</fullName>
    </submittedName>
</protein>
<reference evidence="3" key="1">
    <citation type="submission" date="2021-01" db="EMBL/GenBank/DDBJ databases">
        <authorList>
            <person name="Corre E."/>
            <person name="Pelletier E."/>
            <person name="Niang G."/>
            <person name="Scheremetjew M."/>
            <person name="Finn R."/>
            <person name="Kale V."/>
            <person name="Holt S."/>
            <person name="Cochrane G."/>
            <person name="Meng A."/>
            <person name="Brown T."/>
            <person name="Cohen L."/>
        </authorList>
    </citation>
    <scope>NUCLEOTIDE SEQUENCE</scope>
    <source>
        <strain evidence="3">S3</strain>
    </source>
</reference>
<dbReference type="GO" id="GO:0005840">
    <property type="term" value="C:ribosome"/>
    <property type="evidence" value="ECO:0007669"/>
    <property type="project" value="UniProtKB-KW"/>
</dbReference>
<dbReference type="InterPro" id="IPR001648">
    <property type="entry name" value="Ribosomal_bS18"/>
</dbReference>
<dbReference type="AlphaFoldDB" id="A0A7S3MX36"/>
<keyword evidence="2" id="KW-0687">Ribonucleoprotein</keyword>
<dbReference type="InterPro" id="IPR036870">
    <property type="entry name" value="Ribosomal_bS18_sf"/>
</dbReference>
<organism evidence="3">
    <name type="scientific">Strombidium inclinatum</name>
    <dbReference type="NCBI Taxonomy" id="197538"/>
    <lineage>
        <taxon>Eukaryota</taxon>
        <taxon>Sar</taxon>
        <taxon>Alveolata</taxon>
        <taxon>Ciliophora</taxon>
        <taxon>Intramacronucleata</taxon>
        <taxon>Spirotrichea</taxon>
        <taxon>Oligotrichia</taxon>
        <taxon>Strombidiidae</taxon>
        <taxon>Strombidium</taxon>
    </lineage>
</organism>
<evidence type="ECO:0000256" key="2">
    <source>
        <dbReference type="ARBA" id="ARBA00023274"/>
    </source>
</evidence>
<dbReference type="GO" id="GO:1990904">
    <property type="term" value="C:ribonucleoprotein complex"/>
    <property type="evidence" value="ECO:0007669"/>
    <property type="project" value="UniProtKB-KW"/>
</dbReference>
<dbReference type="GO" id="GO:0003735">
    <property type="term" value="F:structural constituent of ribosome"/>
    <property type="evidence" value="ECO:0007669"/>
    <property type="project" value="InterPro"/>
</dbReference>
<keyword evidence="1" id="KW-0689">Ribosomal protein</keyword>
<proteinExistence type="predicted"/>
<evidence type="ECO:0000313" key="3">
    <source>
        <dbReference type="EMBL" id="CAE0326113.1"/>
    </source>
</evidence>
<dbReference type="Gene3D" id="4.10.640.10">
    <property type="entry name" value="Ribosomal protein S18"/>
    <property type="match status" value="1"/>
</dbReference>
<dbReference type="GO" id="GO:0006412">
    <property type="term" value="P:translation"/>
    <property type="evidence" value="ECO:0007669"/>
    <property type="project" value="InterPro"/>
</dbReference>
<name>A0A7S3MX36_9SPIT</name>
<accession>A0A7S3MX36</accession>
<dbReference type="Pfam" id="PF01084">
    <property type="entry name" value="Ribosomal_S18"/>
    <property type="match status" value="1"/>
</dbReference>